<organism evidence="1 2">
    <name type="scientific">Diphasiastrum complanatum</name>
    <name type="common">Issler's clubmoss</name>
    <name type="synonym">Lycopodium complanatum</name>
    <dbReference type="NCBI Taxonomy" id="34168"/>
    <lineage>
        <taxon>Eukaryota</taxon>
        <taxon>Viridiplantae</taxon>
        <taxon>Streptophyta</taxon>
        <taxon>Embryophyta</taxon>
        <taxon>Tracheophyta</taxon>
        <taxon>Lycopodiopsida</taxon>
        <taxon>Lycopodiales</taxon>
        <taxon>Lycopodiaceae</taxon>
        <taxon>Lycopodioideae</taxon>
        <taxon>Diphasiastrum</taxon>
    </lineage>
</organism>
<sequence length="582" mass="67958">MEIKCSRLKRNAVQVLALALFMCSSITIFYAPGISRYGNDLKMTPHNVFRRSRTHPRFLLERQTETSSYWEDHIGTAEKIVRWSETSTEVNFLKSAQNYSLQIGLLNFPRTGFSAWESLTGGQYPMVLDLEPVPRSLEWSKLFPEWIHEEEQWHKPQCPTLPMPLLEGGLKLDMVVGKVPCADKEGSKLRDARYLQLLLAAARTAVDTAIGNTTYVVIFSKCRPYIGLFRCSELVEHYGDIWLYKIDLTKMRKRLALPIGSCELAIPAKVGEEIQGASREQGSRHEAYATILHSAENYVCGAIALAHSIRQSGSKRDLVIMVDRHIHFEHRVGLQKAGWKIREVKRIRNPKANDSAYNRWNYSKFRLWQLVEYEKIVFLDADSIVLKNLDFLFDLPEISATGNHDHLFNSGVMVVEPSNCTFQLLMSHINKIDSYNGGDQGYLNEFYPWWHRLPKRMNYLKLFLRNDTTDTQEKESMFGANPSALYVLHYLGIKPWLCYKDYDCNWNRKALHRFASDIAHAQWWKVHDEMPEDFQRQCYLSQKFKLRLEMDQRKAERDGYDDEHWKTRILDPRLQLVHYFRT</sequence>
<protein>
    <submittedName>
        <fullName evidence="1">Uncharacterized protein</fullName>
    </submittedName>
</protein>
<evidence type="ECO:0000313" key="2">
    <source>
        <dbReference type="Proteomes" id="UP001162992"/>
    </source>
</evidence>
<reference evidence="2" key="1">
    <citation type="journal article" date="2024" name="Proc. Natl. Acad. Sci. U.S.A.">
        <title>Extraordinary preservation of gene collinearity over three hundred million years revealed in homosporous lycophytes.</title>
        <authorList>
            <person name="Li C."/>
            <person name="Wickell D."/>
            <person name="Kuo L.Y."/>
            <person name="Chen X."/>
            <person name="Nie B."/>
            <person name="Liao X."/>
            <person name="Peng D."/>
            <person name="Ji J."/>
            <person name="Jenkins J."/>
            <person name="Williams M."/>
            <person name="Shu S."/>
            <person name="Plott C."/>
            <person name="Barry K."/>
            <person name="Rajasekar S."/>
            <person name="Grimwood J."/>
            <person name="Han X."/>
            <person name="Sun S."/>
            <person name="Hou Z."/>
            <person name="He W."/>
            <person name="Dai G."/>
            <person name="Sun C."/>
            <person name="Schmutz J."/>
            <person name="Leebens-Mack J.H."/>
            <person name="Li F.W."/>
            <person name="Wang L."/>
        </authorList>
    </citation>
    <scope>NUCLEOTIDE SEQUENCE [LARGE SCALE GENOMIC DNA]</scope>
    <source>
        <strain evidence="2">cv. PW_Plant_1</strain>
    </source>
</reference>
<evidence type="ECO:0000313" key="1">
    <source>
        <dbReference type="EMBL" id="KAJ7569276.1"/>
    </source>
</evidence>
<dbReference type="EMBL" id="CM055092">
    <property type="protein sequence ID" value="KAJ7569276.1"/>
    <property type="molecule type" value="Genomic_DNA"/>
</dbReference>
<dbReference type="Proteomes" id="UP001162992">
    <property type="component" value="Chromosome 1"/>
</dbReference>
<name>A0ACC2ES32_DIPCM</name>
<accession>A0ACC2ES32</accession>
<proteinExistence type="predicted"/>
<keyword evidence="2" id="KW-1185">Reference proteome</keyword>
<gene>
    <name evidence="1" type="ORF">O6H91_01G069700</name>
</gene>
<comment type="caution">
    <text evidence="1">The sequence shown here is derived from an EMBL/GenBank/DDBJ whole genome shotgun (WGS) entry which is preliminary data.</text>
</comment>